<keyword evidence="1" id="KW-0521">NADP</keyword>
<evidence type="ECO:0000259" key="3">
    <source>
        <dbReference type="Pfam" id="PF01370"/>
    </source>
</evidence>
<gene>
    <name evidence="4" type="ORF">PCOR1329_LOCUS1472</name>
</gene>
<dbReference type="Pfam" id="PF01370">
    <property type="entry name" value="Epimerase"/>
    <property type="match status" value="1"/>
</dbReference>
<name>A0ABN9PB98_9DINO</name>
<organism evidence="4 5">
    <name type="scientific">Prorocentrum cordatum</name>
    <dbReference type="NCBI Taxonomy" id="2364126"/>
    <lineage>
        <taxon>Eukaryota</taxon>
        <taxon>Sar</taxon>
        <taxon>Alveolata</taxon>
        <taxon>Dinophyceae</taxon>
        <taxon>Prorocentrales</taxon>
        <taxon>Prorocentraceae</taxon>
        <taxon>Prorocentrum</taxon>
    </lineage>
</organism>
<dbReference type="InterPro" id="IPR001509">
    <property type="entry name" value="Epimerase_deHydtase"/>
</dbReference>
<accession>A0ABN9PB98</accession>
<keyword evidence="5" id="KW-1185">Reference proteome</keyword>
<feature type="domain" description="NAD-dependent epimerase/dehydratase" evidence="3">
    <location>
        <begin position="21"/>
        <end position="214"/>
    </location>
</feature>
<dbReference type="PANTHER" id="PTHR43103:SF3">
    <property type="entry name" value="ADP-L-GLYCERO-D-MANNO-HEPTOSE-6-EPIMERASE"/>
    <property type="match status" value="1"/>
</dbReference>
<dbReference type="Proteomes" id="UP001189429">
    <property type="component" value="Unassembled WGS sequence"/>
</dbReference>
<evidence type="ECO:0000256" key="2">
    <source>
        <dbReference type="ARBA" id="ARBA00023277"/>
    </source>
</evidence>
<evidence type="ECO:0000313" key="4">
    <source>
        <dbReference type="EMBL" id="CAK0790108.1"/>
    </source>
</evidence>
<dbReference type="EMBL" id="CAUYUJ010000359">
    <property type="protein sequence ID" value="CAK0790108.1"/>
    <property type="molecule type" value="Genomic_DNA"/>
</dbReference>
<dbReference type="InterPro" id="IPR036291">
    <property type="entry name" value="NAD(P)-bd_dom_sf"/>
</dbReference>
<protein>
    <recommendedName>
        <fullName evidence="3">NAD-dependent epimerase/dehydratase domain-containing protein</fullName>
    </recommendedName>
</protein>
<dbReference type="SUPFAM" id="SSF51735">
    <property type="entry name" value="NAD(P)-binding Rossmann-fold domains"/>
    <property type="match status" value="1"/>
</dbReference>
<dbReference type="PANTHER" id="PTHR43103">
    <property type="entry name" value="NUCLEOSIDE-DIPHOSPHATE-SUGAR EPIMERASE"/>
    <property type="match status" value="1"/>
</dbReference>
<evidence type="ECO:0000313" key="5">
    <source>
        <dbReference type="Proteomes" id="UP001189429"/>
    </source>
</evidence>
<proteinExistence type="predicted"/>
<reference evidence="4" key="1">
    <citation type="submission" date="2023-10" db="EMBL/GenBank/DDBJ databases">
        <authorList>
            <person name="Chen Y."/>
            <person name="Shah S."/>
            <person name="Dougan E. K."/>
            <person name="Thang M."/>
            <person name="Chan C."/>
        </authorList>
    </citation>
    <scope>NUCLEOTIDE SEQUENCE [LARGE SCALE GENOMIC DNA]</scope>
</reference>
<keyword evidence="2" id="KW-0119">Carbohydrate metabolism</keyword>
<dbReference type="CDD" id="cd08946">
    <property type="entry name" value="SDR_e"/>
    <property type="match status" value="1"/>
</dbReference>
<dbReference type="Gene3D" id="3.40.50.720">
    <property type="entry name" value="NAD(P)-binding Rossmann-like Domain"/>
    <property type="match status" value="1"/>
</dbReference>
<comment type="caution">
    <text evidence="4">The sequence shown here is derived from an EMBL/GenBank/DDBJ whole genome shotgun (WGS) entry which is preliminary data.</text>
</comment>
<evidence type="ECO:0000256" key="1">
    <source>
        <dbReference type="ARBA" id="ARBA00022857"/>
    </source>
</evidence>
<sequence>MMDLKEAPHILKQVLSDEERSRVRCVHADITDAAAVRDLVLAASPTAVVHLAGMQIPLVKGNPGLGAAVNVIGTINVFEAVRALSETANGAPAVPVVYASSAAVLGPSSDYGPAGAALPAEQHPHRPRTLYGVLKLCNEGTARLYWQDHRVPSAGLRPLTVFGVGREVGLTSASTKAVKAAILGRRFECQVTGVTGFQYVVDVARLFVEAAEGAARAGGAHVCGLRGHVASHEGFLREAERAVPALASLASVAPGAAEVPIHADVDESPLQALVGRKDLHMPLAEAVAEMAADFGALKLRGLLQDDDLGPEPGKPAAKL</sequence>